<gene>
    <name evidence="8" type="ORF">AB5J50_08060</name>
</gene>
<dbReference type="FunFam" id="1.10.630.10:FF:000018">
    <property type="entry name" value="Cytochrome P450 monooxygenase"/>
    <property type="match status" value="1"/>
</dbReference>
<evidence type="ECO:0000256" key="1">
    <source>
        <dbReference type="ARBA" id="ARBA00010617"/>
    </source>
</evidence>
<dbReference type="RefSeq" id="WP_369256276.1">
    <property type="nucleotide sequence ID" value="NZ_CP163440.1"/>
</dbReference>
<dbReference type="Pfam" id="PF00067">
    <property type="entry name" value="p450"/>
    <property type="match status" value="1"/>
</dbReference>
<dbReference type="SUPFAM" id="SSF48264">
    <property type="entry name" value="Cytochrome P450"/>
    <property type="match status" value="1"/>
</dbReference>
<name>A0AB39RZD0_9ACTN</name>
<evidence type="ECO:0000256" key="7">
    <source>
        <dbReference type="RuleBase" id="RU000461"/>
    </source>
</evidence>
<dbReference type="PRINTS" id="PR00359">
    <property type="entry name" value="BP450"/>
</dbReference>
<dbReference type="Gene3D" id="1.10.630.10">
    <property type="entry name" value="Cytochrome P450"/>
    <property type="match status" value="1"/>
</dbReference>
<dbReference type="InterPro" id="IPR036396">
    <property type="entry name" value="Cyt_P450_sf"/>
</dbReference>
<sequence>MTEDTITEALPPVRHWPALDLTGVDFDPVLTRLMREGPVTRIQLPNGEGWAWLVTRYDDVRMVTNDPRFSREAVMDRPVTRLAPHFIPARGAVGFLDPPDHTRLRRSVAAAFTARGVERVREKSRHMLDELVDEMLQDGPPADLTEAVLSPFPIAVICELMGVPAVDRQSMHTWTQLILSSSHGAEVSEKAKEEMGAYFTKLIDDRRGSTGEDVTSLLGAAVGQDEITLEEAVGLAVLLQIGGEAVTNNSGQLFYILMTRPDLAERLRAEPEIRPQAIDELIRYIPHRSAVGLSRIAMEDVEIKGVRIRAGDAIYVSYMAANRDPDVFPDPETIDFSRSPNPHVAFGFGPHYCPGGMLARLESELMVDALLDRMPGLRLAVPPDQVPFRKGALIRGPEALPVTW</sequence>
<dbReference type="CDD" id="cd11031">
    <property type="entry name" value="Cyp158A-like"/>
    <property type="match status" value="1"/>
</dbReference>
<protein>
    <submittedName>
        <fullName evidence="8">Cytochrome P450</fullName>
    </submittedName>
</protein>
<dbReference type="InterPro" id="IPR017972">
    <property type="entry name" value="Cyt_P450_CS"/>
</dbReference>
<keyword evidence="4 7" id="KW-0560">Oxidoreductase</keyword>
<keyword evidence="3 7" id="KW-0479">Metal-binding</keyword>
<dbReference type="GO" id="GO:0004497">
    <property type="term" value="F:monooxygenase activity"/>
    <property type="evidence" value="ECO:0007669"/>
    <property type="project" value="UniProtKB-KW"/>
</dbReference>
<dbReference type="PANTHER" id="PTHR46696:SF1">
    <property type="entry name" value="CYTOCHROME P450 YJIB-RELATED"/>
    <property type="match status" value="1"/>
</dbReference>
<keyword evidence="6 7" id="KW-0503">Monooxygenase</keyword>
<dbReference type="AlphaFoldDB" id="A0AB39RZD0"/>
<organism evidence="8">
    <name type="scientific">Streptomyces sp. R35</name>
    <dbReference type="NCBI Taxonomy" id="3238630"/>
    <lineage>
        <taxon>Bacteria</taxon>
        <taxon>Bacillati</taxon>
        <taxon>Actinomycetota</taxon>
        <taxon>Actinomycetes</taxon>
        <taxon>Kitasatosporales</taxon>
        <taxon>Streptomycetaceae</taxon>
        <taxon>Streptomyces</taxon>
    </lineage>
</organism>
<evidence type="ECO:0000256" key="4">
    <source>
        <dbReference type="ARBA" id="ARBA00023002"/>
    </source>
</evidence>
<dbReference type="InterPro" id="IPR001128">
    <property type="entry name" value="Cyt_P450"/>
</dbReference>
<evidence type="ECO:0000256" key="5">
    <source>
        <dbReference type="ARBA" id="ARBA00023004"/>
    </source>
</evidence>
<dbReference type="GO" id="GO:0005506">
    <property type="term" value="F:iron ion binding"/>
    <property type="evidence" value="ECO:0007669"/>
    <property type="project" value="InterPro"/>
</dbReference>
<dbReference type="GO" id="GO:0020037">
    <property type="term" value="F:heme binding"/>
    <property type="evidence" value="ECO:0007669"/>
    <property type="project" value="InterPro"/>
</dbReference>
<dbReference type="InterPro" id="IPR002397">
    <property type="entry name" value="Cyt_P450_B"/>
</dbReference>
<dbReference type="GO" id="GO:0016705">
    <property type="term" value="F:oxidoreductase activity, acting on paired donors, with incorporation or reduction of molecular oxygen"/>
    <property type="evidence" value="ECO:0007669"/>
    <property type="project" value="InterPro"/>
</dbReference>
<evidence type="ECO:0000256" key="3">
    <source>
        <dbReference type="ARBA" id="ARBA00022723"/>
    </source>
</evidence>
<dbReference type="PROSITE" id="PS00086">
    <property type="entry name" value="CYTOCHROME_P450"/>
    <property type="match status" value="1"/>
</dbReference>
<dbReference type="EMBL" id="CP163440">
    <property type="protein sequence ID" value="XDQ60733.1"/>
    <property type="molecule type" value="Genomic_DNA"/>
</dbReference>
<dbReference type="PANTHER" id="PTHR46696">
    <property type="entry name" value="P450, PUTATIVE (EUROFUNG)-RELATED"/>
    <property type="match status" value="1"/>
</dbReference>
<reference evidence="8" key="1">
    <citation type="submission" date="2024-07" db="EMBL/GenBank/DDBJ databases">
        <authorList>
            <person name="Yu S.T."/>
        </authorList>
    </citation>
    <scope>NUCLEOTIDE SEQUENCE</scope>
    <source>
        <strain evidence="8">R35</strain>
    </source>
</reference>
<evidence type="ECO:0000256" key="6">
    <source>
        <dbReference type="ARBA" id="ARBA00023033"/>
    </source>
</evidence>
<accession>A0AB39RZD0</accession>
<keyword evidence="2 7" id="KW-0349">Heme</keyword>
<keyword evidence="5 7" id="KW-0408">Iron</keyword>
<evidence type="ECO:0000313" key="8">
    <source>
        <dbReference type="EMBL" id="XDQ60733.1"/>
    </source>
</evidence>
<proteinExistence type="inferred from homology"/>
<evidence type="ECO:0000256" key="2">
    <source>
        <dbReference type="ARBA" id="ARBA00022617"/>
    </source>
</evidence>
<comment type="similarity">
    <text evidence="1 7">Belongs to the cytochrome P450 family.</text>
</comment>